<evidence type="ECO:0000256" key="2">
    <source>
        <dbReference type="ARBA" id="ARBA00022670"/>
    </source>
</evidence>
<name>A0A143BJL6_9BACT</name>
<dbReference type="STRING" id="1379270.GEMMAAP_06880"/>
<dbReference type="PANTHER" id="PTHR13604">
    <property type="entry name" value="DC12-RELATED"/>
    <property type="match status" value="1"/>
</dbReference>
<keyword evidence="5" id="KW-0190">Covalent protein-DNA linkage</keyword>
<dbReference type="GO" id="GO:0003697">
    <property type="term" value="F:single-stranded DNA binding"/>
    <property type="evidence" value="ECO:0007669"/>
    <property type="project" value="InterPro"/>
</dbReference>
<dbReference type="Pfam" id="PF02586">
    <property type="entry name" value="SRAP"/>
    <property type="match status" value="1"/>
</dbReference>
<dbReference type="SUPFAM" id="SSF143081">
    <property type="entry name" value="BB1717-like"/>
    <property type="match status" value="1"/>
</dbReference>
<evidence type="ECO:0000256" key="8">
    <source>
        <dbReference type="RuleBase" id="RU364100"/>
    </source>
</evidence>
<keyword evidence="4 8" id="KW-0378">Hydrolase</keyword>
<sequence>MCGRYGFGNPARLGTLPLGVTFPGLPARFNVAPSQAVPLVLHDRGERQGLMARWGLVPFWADDPAIGNRLANARGETVATKPSFRGAFKSRRGIMPADLFYEWQVLAGQKVKQPWCIRMADDRPFAMAALWERWVPKTQPDADPLLTCCLITTDPNSTMVPLHDRMPVILHEEDYAEWLDPATPPALAQRLIRPFDGPMRAYPVSTVVNTPRNEGETCAAPLTSFPSTRADTD</sequence>
<dbReference type="OrthoDB" id="9782620at2"/>
<evidence type="ECO:0000256" key="1">
    <source>
        <dbReference type="ARBA" id="ARBA00008136"/>
    </source>
</evidence>
<reference evidence="10 11" key="1">
    <citation type="journal article" date="2014" name="Proc. Natl. Acad. Sci. U.S.A.">
        <title>Functional type 2 photosynthetic reaction centers found in the rare bacterial phylum Gemmatimonadetes.</title>
        <authorList>
            <person name="Zeng Y."/>
            <person name="Feng F."/>
            <person name="Medova H."/>
            <person name="Dean J."/>
            <person name="Koblizek M."/>
        </authorList>
    </citation>
    <scope>NUCLEOTIDE SEQUENCE [LARGE SCALE GENOMIC DNA]</scope>
    <source>
        <strain evidence="10 11">AP64</strain>
    </source>
</reference>
<dbReference type="KEGG" id="gph:GEMMAAP_06880"/>
<organism evidence="10 11">
    <name type="scientific">Gemmatimonas phototrophica</name>
    <dbReference type="NCBI Taxonomy" id="1379270"/>
    <lineage>
        <taxon>Bacteria</taxon>
        <taxon>Pseudomonadati</taxon>
        <taxon>Gemmatimonadota</taxon>
        <taxon>Gemmatimonadia</taxon>
        <taxon>Gemmatimonadales</taxon>
        <taxon>Gemmatimonadaceae</taxon>
        <taxon>Gemmatimonas</taxon>
    </lineage>
</organism>
<evidence type="ECO:0000256" key="6">
    <source>
        <dbReference type="ARBA" id="ARBA00023125"/>
    </source>
</evidence>
<dbReference type="RefSeq" id="WP_075071456.1">
    <property type="nucleotide sequence ID" value="NZ_CP011454.1"/>
</dbReference>
<comment type="similarity">
    <text evidence="1 8">Belongs to the SOS response-associated peptidase family.</text>
</comment>
<evidence type="ECO:0000256" key="4">
    <source>
        <dbReference type="ARBA" id="ARBA00022801"/>
    </source>
</evidence>
<dbReference type="InterPro" id="IPR036590">
    <property type="entry name" value="SRAP-like"/>
</dbReference>
<dbReference type="GO" id="GO:0106300">
    <property type="term" value="P:protein-DNA covalent cross-linking repair"/>
    <property type="evidence" value="ECO:0007669"/>
    <property type="project" value="InterPro"/>
</dbReference>
<dbReference type="InterPro" id="IPR003738">
    <property type="entry name" value="SRAP"/>
</dbReference>
<evidence type="ECO:0000256" key="3">
    <source>
        <dbReference type="ARBA" id="ARBA00022763"/>
    </source>
</evidence>
<dbReference type="eggNOG" id="COG2135">
    <property type="taxonomic scope" value="Bacteria"/>
</dbReference>
<accession>A0A143BJL6</accession>
<feature type="compositionally biased region" description="Polar residues" evidence="9">
    <location>
        <begin position="224"/>
        <end position="233"/>
    </location>
</feature>
<dbReference type="Gene3D" id="3.90.1680.10">
    <property type="entry name" value="SOS response associated peptidase-like"/>
    <property type="match status" value="1"/>
</dbReference>
<keyword evidence="7" id="KW-0456">Lyase</keyword>
<feature type="region of interest" description="Disordered" evidence="9">
    <location>
        <begin position="212"/>
        <end position="233"/>
    </location>
</feature>
<dbReference type="AlphaFoldDB" id="A0A143BJL6"/>
<evidence type="ECO:0000256" key="9">
    <source>
        <dbReference type="SAM" id="MobiDB-lite"/>
    </source>
</evidence>
<dbReference type="EMBL" id="CP011454">
    <property type="protein sequence ID" value="AMW04644.1"/>
    <property type="molecule type" value="Genomic_DNA"/>
</dbReference>
<keyword evidence="3" id="KW-0227">DNA damage</keyword>
<protein>
    <recommendedName>
        <fullName evidence="8">Abasic site processing protein</fullName>
        <ecNumber evidence="8">3.4.-.-</ecNumber>
    </recommendedName>
</protein>
<keyword evidence="2 8" id="KW-0645">Protease</keyword>
<evidence type="ECO:0000313" key="10">
    <source>
        <dbReference type="EMBL" id="AMW04644.1"/>
    </source>
</evidence>
<dbReference type="GO" id="GO:0006508">
    <property type="term" value="P:proteolysis"/>
    <property type="evidence" value="ECO:0007669"/>
    <property type="project" value="UniProtKB-KW"/>
</dbReference>
<dbReference type="PANTHER" id="PTHR13604:SF0">
    <property type="entry name" value="ABASIC SITE PROCESSING PROTEIN HMCES"/>
    <property type="match status" value="1"/>
</dbReference>
<dbReference type="GO" id="GO:0008233">
    <property type="term" value="F:peptidase activity"/>
    <property type="evidence" value="ECO:0007669"/>
    <property type="project" value="UniProtKB-KW"/>
</dbReference>
<dbReference type="GO" id="GO:0016829">
    <property type="term" value="F:lyase activity"/>
    <property type="evidence" value="ECO:0007669"/>
    <property type="project" value="UniProtKB-KW"/>
</dbReference>
<reference evidence="10 11" key="2">
    <citation type="journal article" date="2016" name="Environ. Microbiol. Rep.">
        <title>Metagenomic evidence for the presence of phototrophic Gemmatimonadetes bacteria in diverse environments.</title>
        <authorList>
            <person name="Zeng Y."/>
            <person name="Baumbach J."/>
            <person name="Barbosa E.G."/>
            <person name="Azevedo V."/>
            <person name="Zhang C."/>
            <person name="Koblizek M."/>
        </authorList>
    </citation>
    <scope>NUCLEOTIDE SEQUENCE [LARGE SCALE GENOMIC DNA]</scope>
    <source>
        <strain evidence="10 11">AP64</strain>
    </source>
</reference>
<dbReference type="Proteomes" id="UP000076404">
    <property type="component" value="Chromosome"/>
</dbReference>
<evidence type="ECO:0000256" key="7">
    <source>
        <dbReference type="ARBA" id="ARBA00023239"/>
    </source>
</evidence>
<keyword evidence="6" id="KW-0238">DNA-binding</keyword>
<proteinExistence type="inferred from homology"/>
<dbReference type="EC" id="3.4.-.-" evidence="8"/>
<evidence type="ECO:0000256" key="5">
    <source>
        <dbReference type="ARBA" id="ARBA00023124"/>
    </source>
</evidence>
<gene>
    <name evidence="10" type="ORF">GEMMAAP_06880</name>
</gene>
<keyword evidence="11" id="KW-1185">Reference proteome</keyword>
<evidence type="ECO:0000313" key="11">
    <source>
        <dbReference type="Proteomes" id="UP000076404"/>
    </source>
</evidence>